<accession>A0AAV7LB13</accession>
<feature type="region of interest" description="Disordered" evidence="1">
    <location>
        <begin position="46"/>
        <end position="70"/>
    </location>
</feature>
<dbReference type="AlphaFoldDB" id="A0AAV7LB13"/>
<proteinExistence type="predicted"/>
<name>A0AAV7LB13_PLEWA</name>
<dbReference type="EMBL" id="JANPWB010000016">
    <property type="protein sequence ID" value="KAJ1084815.1"/>
    <property type="molecule type" value="Genomic_DNA"/>
</dbReference>
<dbReference type="Proteomes" id="UP001066276">
    <property type="component" value="Chromosome 12"/>
</dbReference>
<evidence type="ECO:0000313" key="2">
    <source>
        <dbReference type="EMBL" id="KAJ1084815.1"/>
    </source>
</evidence>
<keyword evidence="3" id="KW-1185">Reference proteome</keyword>
<reference evidence="2" key="1">
    <citation type="journal article" date="2022" name="bioRxiv">
        <title>Sequencing and chromosome-scale assembly of the giantPleurodeles waltlgenome.</title>
        <authorList>
            <person name="Brown T."/>
            <person name="Elewa A."/>
            <person name="Iarovenko S."/>
            <person name="Subramanian E."/>
            <person name="Araus A.J."/>
            <person name="Petzold A."/>
            <person name="Susuki M."/>
            <person name="Suzuki K.-i.T."/>
            <person name="Hayashi T."/>
            <person name="Toyoda A."/>
            <person name="Oliveira C."/>
            <person name="Osipova E."/>
            <person name="Leigh N.D."/>
            <person name="Simon A."/>
            <person name="Yun M.H."/>
        </authorList>
    </citation>
    <scope>NUCLEOTIDE SEQUENCE</scope>
    <source>
        <strain evidence="2">20211129_DDA</strain>
        <tissue evidence="2">Liver</tissue>
    </source>
</reference>
<sequence>MNRGSRSTLGSAQRSRALSPVLRCISGPAPQGKLPLQGMSFFPARVQAPVSSGPPTSSSAPRLRGSAGSDTLLQGRAGVLLGSSGSSDESFPGPSLRVVPSVGRIVSGARSACADFGRHVGRGVDFIVSGHWGAAASNFTVSLAAFNSTPSGATGSPR</sequence>
<evidence type="ECO:0000313" key="3">
    <source>
        <dbReference type="Proteomes" id="UP001066276"/>
    </source>
</evidence>
<evidence type="ECO:0000256" key="1">
    <source>
        <dbReference type="SAM" id="MobiDB-lite"/>
    </source>
</evidence>
<feature type="compositionally biased region" description="Polar residues" evidence="1">
    <location>
        <begin position="49"/>
        <end position="60"/>
    </location>
</feature>
<comment type="caution">
    <text evidence="2">The sequence shown here is derived from an EMBL/GenBank/DDBJ whole genome shotgun (WGS) entry which is preliminary data.</text>
</comment>
<feature type="region of interest" description="Disordered" evidence="1">
    <location>
        <begin position="78"/>
        <end position="97"/>
    </location>
</feature>
<organism evidence="2 3">
    <name type="scientific">Pleurodeles waltl</name>
    <name type="common">Iberian ribbed newt</name>
    <dbReference type="NCBI Taxonomy" id="8319"/>
    <lineage>
        <taxon>Eukaryota</taxon>
        <taxon>Metazoa</taxon>
        <taxon>Chordata</taxon>
        <taxon>Craniata</taxon>
        <taxon>Vertebrata</taxon>
        <taxon>Euteleostomi</taxon>
        <taxon>Amphibia</taxon>
        <taxon>Batrachia</taxon>
        <taxon>Caudata</taxon>
        <taxon>Salamandroidea</taxon>
        <taxon>Salamandridae</taxon>
        <taxon>Pleurodelinae</taxon>
        <taxon>Pleurodeles</taxon>
    </lineage>
</organism>
<protein>
    <submittedName>
        <fullName evidence="2">Uncharacterized protein</fullName>
    </submittedName>
</protein>
<gene>
    <name evidence="2" type="ORF">NDU88_004961</name>
</gene>